<keyword evidence="2" id="KW-1185">Reference proteome</keyword>
<dbReference type="RefSeq" id="WP_005964094.1">
    <property type="nucleotide sequence ID" value="NZ_KQ956508.1"/>
</dbReference>
<gene>
    <name evidence="1" type="ORF">HMPREF3206_00051</name>
</gene>
<proteinExistence type="predicted"/>
<reference evidence="2" key="1">
    <citation type="submission" date="2016-01" db="EMBL/GenBank/DDBJ databases">
        <authorList>
            <person name="Mitreva M."/>
            <person name="Pepin K.H."/>
            <person name="Mihindukulasuriya K.A."/>
            <person name="Fulton R."/>
            <person name="Fronick C."/>
            <person name="O'Laughlin M."/>
            <person name="Miner T."/>
            <person name="Herter B."/>
            <person name="Rosa B.A."/>
            <person name="Cordes M."/>
            <person name="Tomlinson C."/>
            <person name="Wollam A."/>
            <person name="Palsikar V.B."/>
            <person name="Mardis E.R."/>
            <person name="Wilson R.K."/>
        </authorList>
    </citation>
    <scope>NUCLEOTIDE SEQUENCE [LARGE SCALE GENOMIC DNA]</scope>
    <source>
        <strain evidence="2">CMW8396</strain>
    </source>
</reference>
<comment type="caution">
    <text evidence="1">The sequence shown here is derived from an EMBL/GenBank/DDBJ whole genome shotgun (WGS) entry which is preliminary data.</text>
</comment>
<accession>A0A133NLC8</accession>
<dbReference type="PATRIC" id="fig|134605.3.peg.52"/>
<dbReference type="AlphaFoldDB" id="A0A133NLC8"/>
<dbReference type="EMBL" id="LRPX01000002">
    <property type="protein sequence ID" value="KXA17099.1"/>
    <property type="molecule type" value="Genomic_DNA"/>
</dbReference>
<protein>
    <submittedName>
        <fullName evidence="1">Uncharacterized protein</fullName>
    </submittedName>
</protein>
<dbReference type="STRING" id="134605.HMPREF3206_00051"/>
<evidence type="ECO:0000313" key="1">
    <source>
        <dbReference type="EMBL" id="KXA17099.1"/>
    </source>
</evidence>
<evidence type="ECO:0000313" key="2">
    <source>
        <dbReference type="Proteomes" id="UP000070617"/>
    </source>
</evidence>
<organism evidence="1 2">
    <name type="scientific">Fusobacterium equinum</name>
    <dbReference type="NCBI Taxonomy" id="134605"/>
    <lineage>
        <taxon>Bacteria</taxon>
        <taxon>Fusobacteriati</taxon>
        <taxon>Fusobacteriota</taxon>
        <taxon>Fusobacteriia</taxon>
        <taxon>Fusobacteriales</taxon>
        <taxon>Fusobacteriaceae</taxon>
        <taxon>Fusobacterium</taxon>
    </lineage>
</organism>
<dbReference type="Proteomes" id="UP000070617">
    <property type="component" value="Unassembled WGS sequence"/>
</dbReference>
<name>A0A133NLC8_9FUSO</name>
<sequence>MSSEVIKIGMPLHEWNKIYKIFQELDMDPEPYMVCRNYGKLRYELALLKFGIIKKKDFPGPEKYIFCRK</sequence>